<evidence type="ECO:0000313" key="4">
    <source>
        <dbReference type="EMBL" id="MFD1940426.1"/>
    </source>
</evidence>
<comment type="caution">
    <text evidence="4">The sequence shown here is derived from an EMBL/GenBank/DDBJ whole genome shotgun (WGS) entry which is preliminary data.</text>
</comment>
<gene>
    <name evidence="4" type="ORF">ACFSKW_54115</name>
</gene>
<keyword evidence="2" id="KW-0812">Transmembrane</keyword>
<feature type="transmembrane region" description="Helical" evidence="2">
    <location>
        <begin position="115"/>
        <end position="139"/>
    </location>
</feature>
<reference evidence="5" key="1">
    <citation type="journal article" date="2019" name="Int. J. Syst. Evol. Microbiol.">
        <title>The Global Catalogue of Microorganisms (GCM) 10K type strain sequencing project: providing services to taxonomists for standard genome sequencing and annotation.</title>
        <authorList>
            <consortium name="The Broad Institute Genomics Platform"/>
            <consortium name="The Broad Institute Genome Sequencing Center for Infectious Disease"/>
            <person name="Wu L."/>
            <person name="Ma J."/>
        </authorList>
    </citation>
    <scope>NUCLEOTIDE SEQUENCE [LARGE SCALE GENOMIC DNA]</scope>
    <source>
        <strain evidence="5">ICMP 6774ER</strain>
    </source>
</reference>
<dbReference type="InterPro" id="IPR001932">
    <property type="entry name" value="PPM-type_phosphatase-like_dom"/>
</dbReference>
<dbReference type="PANTHER" id="PTHR43156">
    <property type="entry name" value="STAGE II SPORULATION PROTEIN E-RELATED"/>
    <property type="match status" value="1"/>
</dbReference>
<evidence type="ECO:0000256" key="2">
    <source>
        <dbReference type="SAM" id="Phobius"/>
    </source>
</evidence>
<sequence length="370" mass="38664">MSVIEAVRRVWSPGDKVMEFATGEGLPPAAGTYTAPSLDLGRHRLLLTVLTVAALVIGPLAAAYGTSWAPPIMLAPIILTSGLLLRPPAVAVVLAASAVSAAIGLTVQLEPEQLAVLVVVAVLAVSLSHARAGVGIYGLRGDHALIELKSQLKAINQIPPLPRHWGRKVALQAAPGALFGGDFLVSRLEGSRLQLALVDVSGKGNDAAAHALMLAGTFGGLLASVPAERFLPACNDYLLRRGEERLVTAVHLDLDLSTGAYTIACAGHPPAAQYFGGSGTWQPSTAVGIALGVIDHVRWPTVEGALGKGDALMLFTNGLWGPRADPDTGLDRILGEAHSLVREGFTETATLVKSVRNREDDSALVLIWRT</sequence>
<evidence type="ECO:0000256" key="1">
    <source>
        <dbReference type="ARBA" id="ARBA00022801"/>
    </source>
</evidence>
<proteinExistence type="predicted"/>
<dbReference type="GO" id="GO:0004722">
    <property type="term" value="F:protein serine/threonine phosphatase activity"/>
    <property type="evidence" value="ECO:0007669"/>
    <property type="project" value="UniProtKB-EC"/>
</dbReference>
<dbReference type="EC" id="3.1.3.16" evidence="4"/>
<accession>A0ABW4TF92</accession>
<evidence type="ECO:0000313" key="5">
    <source>
        <dbReference type="Proteomes" id="UP001597368"/>
    </source>
</evidence>
<dbReference type="Proteomes" id="UP001597368">
    <property type="component" value="Unassembled WGS sequence"/>
</dbReference>
<dbReference type="PANTHER" id="PTHR43156:SF2">
    <property type="entry name" value="STAGE II SPORULATION PROTEIN E"/>
    <property type="match status" value="1"/>
</dbReference>
<feature type="transmembrane region" description="Helical" evidence="2">
    <location>
        <begin position="45"/>
        <end position="62"/>
    </location>
</feature>
<keyword evidence="5" id="KW-1185">Reference proteome</keyword>
<feature type="domain" description="PPM-type phosphatase" evidence="3">
    <location>
        <begin position="164"/>
        <end position="369"/>
    </location>
</feature>
<organism evidence="4 5">
    <name type="scientific">Nonomuraea mangrovi</name>
    <dbReference type="NCBI Taxonomy" id="2316207"/>
    <lineage>
        <taxon>Bacteria</taxon>
        <taxon>Bacillati</taxon>
        <taxon>Actinomycetota</taxon>
        <taxon>Actinomycetes</taxon>
        <taxon>Streptosporangiales</taxon>
        <taxon>Streptosporangiaceae</taxon>
        <taxon>Nonomuraea</taxon>
    </lineage>
</organism>
<keyword evidence="2" id="KW-1133">Transmembrane helix</keyword>
<dbReference type="SMART" id="SM00331">
    <property type="entry name" value="PP2C_SIG"/>
    <property type="match status" value="1"/>
</dbReference>
<dbReference type="InterPro" id="IPR052016">
    <property type="entry name" value="Bact_Sigma-Reg"/>
</dbReference>
<dbReference type="InterPro" id="IPR036457">
    <property type="entry name" value="PPM-type-like_dom_sf"/>
</dbReference>
<keyword evidence="1 4" id="KW-0378">Hydrolase</keyword>
<feature type="transmembrane region" description="Helical" evidence="2">
    <location>
        <begin position="90"/>
        <end position="109"/>
    </location>
</feature>
<name>A0ABW4TF92_9ACTN</name>
<keyword evidence="2" id="KW-0472">Membrane</keyword>
<protein>
    <submittedName>
        <fullName evidence="4">PP2C family protein-serine/threonine phosphatase</fullName>
        <ecNumber evidence="4">3.1.3.16</ecNumber>
    </submittedName>
</protein>
<evidence type="ECO:0000259" key="3">
    <source>
        <dbReference type="SMART" id="SM00331"/>
    </source>
</evidence>
<dbReference type="Gene3D" id="3.60.40.10">
    <property type="entry name" value="PPM-type phosphatase domain"/>
    <property type="match status" value="1"/>
</dbReference>
<dbReference type="Pfam" id="PF07228">
    <property type="entry name" value="SpoIIE"/>
    <property type="match status" value="1"/>
</dbReference>
<dbReference type="EMBL" id="JBHUFV010000106">
    <property type="protein sequence ID" value="MFD1940426.1"/>
    <property type="molecule type" value="Genomic_DNA"/>
</dbReference>
<dbReference type="RefSeq" id="WP_379583619.1">
    <property type="nucleotide sequence ID" value="NZ_JBHUFV010000106.1"/>
</dbReference>